<reference evidence="2" key="1">
    <citation type="journal article" date="2019" name="Int. J. Syst. Evol. Microbiol.">
        <title>The Global Catalogue of Microorganisms (GCM) 10K type strain sequencing project: providing services to taxonomists for standard genome sequencing and annotation.</title>
        <authorList>
            <consortium name="The Broad Institute Genomics Platform"/>
            <consortium name="The Broad Institute Genome Sequencing Center for Infectious Disease"/>
            <person name="Wu L."/>
            <person name="Ma J."/>
        </authorList>
    </citation>
    <scope>NUCLEOTIDE SEQUENCE [LARGE SCALE GENOMIC DNA]</scope>
    <source>
        <strain evidence="2">JCM 17924</strain>
    </source>
</reference>
<dbReference type="Proteomes" id="UP001500454">
    <property type="component" value="Unassembled WGS sequence"/>
</dbReference>
<keyword evidence="2" id="KW-1185">Reference proteome</keyword>
<gene>
    <name evidence="1" type="ORF">GCM10023186_08300</name>
</gene>
<evidence type="ECO:0000313" key="2">
    <source>
        <dbReference type="Proteomes" id="UP001500454"/>
    </source>
</evidence>
<organism evidence="1 2">
    <name type="scientific">Hymenobacter koreensis</name>
    <dbReference type="NCBI Taxonomy" id="1084523"/>
    <lineage>
        <taxon>Bacteria</taxon>
        <taxon>Pseudomonadati</taxon>
        <taxon>Bacteroidota</taxon>
        <taxon>Cytophagia</taxon>
        <taxon>Cytophagales</taxon>
        <taxon>Hymenobacteraceae</taxon>
        <taxon>Hymenobacter</taxon>
    </lineage>
</organism>
<dbReference type="EMBL" id="BAABHA010000002">
    <property type="protein sequence ID" value="GAA4375518.1"/>
    <property type="molecule type" value="Genomic_DNA"/>
</dbReference>
<protein>
    <submittedName>
        <fullName evidence="1">Uncharacterized protein</fullName>
    </submittedName>
</protein>
<proteinExistence type="predicted"/>
<name>A0ABP8IWF2_9BACT</name>
<dbReference type="RefSeq" id="WP_345221662.1">
    <property type="nucleotide sequence ID" value="NZ_BAABHA010000002.1"/>
</dbReference>
<sequence length="132" mass="14792">MDHDGDCVFDIEISTPDLKVHSYFWGDVDSFSEFGAGLRGFPRRIDDMVVFETGEESIGLGYPYLLLTAACYDHFGHSALQIVVNNNELLPRAQRLEFFIPAEVASINALGNLLSNWKCDVDSEVLWEAQTS</sequence>
<evidence type="ECO:0000313" key="1">
    <source>
        <dbReference type="EMBL" id="GAA4375518.1"/>
    </source>
</evidence>
<comment type="caution">
    <text evidence="1">The sequence shown here is derived from an EMBL/GenBank/DDBJ whole genome shotgun (WGS) entry which is preliminary data.</text>
</comment>
<accession>A0ABP8IWF2</accession>